<sequence length="89" mass="9946">MVQATLQPATCKKAAKLGHDAVSSERLVEPVVEGKPVPSSRGDTTVYRRLRNRYLVAYSLATFGDWIQGGYLYALYIGHFRYLLHSDTA</sequence>
<name>A0A0D3KFJ6_EMIH1</name>
<dbReference type="Pfam" id="PF05631">
    <property type="entry name" value="MFS_5"/>
    <property type="match status" value="1"/>
</dbReference>
<protein>
    <submittedName>
        <fullName evidence="1">Uncharacterized protein</fullName>
    </submittedName>
</protein>
<dbReference type="EnsemblProtists" id="EOD34531">
    <property type="protein sequence ID" value="EOD34531"/>
    <property type="gene ID" value="EMIHUDRAFT_228494"/>
</dbReference>
<keyword evidence="2" id="KW-1185">Reference proteome</keyword>
<dbReference type="GO" id="GO:0016020">
    <property type="term" value="C:membrane"/>
    <property type="evidence" value="ECO:0007669"/>
    <property type="project" value="InterPro"/>
</dbReference>
<dbReference type="Proteomes" id="UP000013827">
    <property type="component" value="Unassembled WGS sequence"/>
</dbReference>
<proteinExistence type="predicted"/>
<dbReference type="RefSeq" id="XP_005786960.1">
    <property type="nucleotide sequence ID" value="XM_005786903.1"/>
</dbReference>
<reference evidence="2" key="1">
    <citation type="journal article" date="2013" name="Nature">
        <title>Pan genome of the phytoplankton Emiliania underpins its global distribution.</title>
        <authorList>
            <person name="Read B.A."/>
            <person name="Kegel J."/>
            <person name="Klute M.J."/>
            <person name="Kuo A."/>
            <person name="Lefebvre S.C."/>
            <person name="Maumus F."/>
            <person name="Mayer C."/>
            <person name="Miller J."/>
            <person name="Monier A."/>
            <person name="Salamov A."/>
            <person name="Young J."/>
            <person name="Aguilar M."/>
            <person name="Claverie J.M."/>
            <person name="Frickenhaus S."/>
            <person name="Gonzalez K."/>
            <person name="Herman E.K."/>
            <person name="Lin Y.C."/>
            <person name="Napier J."/>
            <person name="Ogata H."/>
            <person name="Sarno A.F."/>
            <person name="Shmutz J."/>
            <person name="Schroeder D."/>
            <person name="de Vargas C."/>
            <person name="Verret F."/>
            <person name="von Dassow P."/>
            <person name="Valentin K."/>
            <person name="Van de Peer Y."/>
            <person name="Wheeler G."/>
            <person name="Dacks J.B."/>
            <person name="Delwiche C.F."/>
            <person name="Dyhrman S.T."/>
            <person name="Glockner G."/>
            <person name="John U."/>
            <person name="Richards T."/>
            <person name="Worden A.Z."/>
            <person name="Zhang X."/>
            <person name="Grigoriev I.V."/>
            <person name="Allen A.E."/>
            <person name="Bidle K."/>
            <person name="Borodovsky M."/>
            <person name="Bowler C."/>
            <person name="Brownlee C."/>
            <person name="Cock J.M."/>
            <person name="Elias M."/>
            <person name="Gladyshev V.N."/>
            <person name="Groth M."/>
            <person name="Guda C."/>
            <person name="Hadaegh A."/>
            <person name="Iglesias-Rodriguez M.D."/>
            <person name="Jenkins J."/>
            <person name="Jones B.M."/>
            <person name="Lawson T."/>
            <person name="Leese F."/>
            <person name="Lindquist E."/>
            <person name="Lobanov A."/>
            <person name="Lomsadze A."/>
            <person name="Malik S.B."/>
            <person name="Marsh M.E."/>
            <person name="Mackinder L."/>
            <person name="Mock T."/>
            <person name="Mueller-Roeber B."/>
            <person name="Pagarete A."/>
            <person name="Parker M."/>
            <person name="Probert I."/>
            <person name="Quesneville H."/>
            <person name="Raines C."/>
            <person name="Rensing S.A."/>
            <person name="Riano-Pachon D.M."/>
            <person name="Richier S."/>
            <person name="Rokitta S."/>
            <person name="Shiraiwa Y."/>
            <person name="Soanes D.M."/>
            <person name="van der Giezen M."/>
            <person name="Wahlund T.M."/>
            <person name="Williams B."/>
            <person name="Wilson W."/>
            <person name="Wolfe G."/>
            <person name="Wurch L.L."/>
        </authorList>
    </citation>
    <scope>NUCLEOTIDE SEQUENCE</scope>
</reference>
<dbReference type="GeneID" id="17279802"/>
<dbReference type="GO" id="GO:0015098">
    <property type="term" value="F:molybdate ion transmembrane transporter activity"/>
    <property type="evidence" value="ECO:0007669"/>
    <property type="project" value="InterPro"/>
</dbReference>
<dbReference type="InterPro" id="IPR008509">
    <property type="entry name" value="MOT2/MFSD5"/>
</dbReference>
<dbReference type="HOGENOM" id="CLU_2459439_0_0_1"/>
<evidence type="ECO:0000313" key="2">
    <source>
        <dbReference type="Proteomes" id="UP000013827"/>
    </source>
</evidence>
<dbReference type="PaxDb" id="2903-EOD34531"/>
<accession>A0A0D3KFJ6</accession>
<dbReference type="KEGG" id="ehx:EMIHUDRAFT_228494"/>
<reference evidence="1" key="2">
    <citation type="submission" date="2024-10" db="UniProtKB">
        <authorList>
            <consortium name="EnsemblProtists"/>
        </authorList>
    </citation>
    <scope>IDENTIFICATION</scope>
</reference>
<evidence type="ECO:0000313" key="1">
    <source>
        <dbReference type="EnsemblProtists" id="EOD34531"/>
    </source>
</evidence>
<dbReference type="AlphaFoldDB" id="A0A0D3KFJ6"/>
<organism evidence="1 2">
    <name type="scientific">Emiliania huxleyi (strain CCMP1516)</name>
    <dbReference type="NCBI Taxonomy" id="280463"/>
    <lineage>
        <taxon>Eukaryota</taxon>
        <taxon>Haptista</taxon>
        <taxon>Haptophyta</taxon>
        <taxon>Prymnesiophyceae</taxon>
        <taxon>Isochrysidales</taxon>
        <taxon>Noelaerhabdaceae</taxon>
        <taxon>Emiliania</taxon>
    </lineage>
</organism>